<dbReference type="EMBL" id="CP017708">
    <property type="protein sequence ID" value="AOY83768.1"/>
    <property type="molecule type" value="Genomic_DNA"/>
</dbReference>
<protein>
    <submittedName>
        <fullName evidence="1">Uncharacterized protein</fullName>
    </submittedName>
</protein>
<accession>A0A1D9G823</accession>
<dbReference type="Proteomes" id="UP000176944">
    <property type="component" value="Chromosome"/>
</dbReference>
<name>A0A1D9G823_MOOP1</name>
<evidence type="ECO:0000313" key="1">
    <source>
        <dbReference type="EMBL" id="AOY83768.1"/>
    </source>
</evidence>
<reference evidence="2" key="1">
    <citation type="submission" date="2016-10" db="EMBL/GenBank/DDBJ databases">
        <title>Comparative genomics uncovers the prolific and rare metabolic potential of the cyanobacterial genus Moorea.</title>
        <authorList>
            <person name="Leao T."/>
            <person name="Castelao G."/>
            <person name="Korobeynikov A."/>
            <person name="Monroe E.A."/>
            <person name="Podell S."/>
            <person name="Glukhov E."/>
            <person name="Allen E."/>
            <person name="Gerwick W.H."/>
            <person name="Gerwick L."/>
        </authorList>
    </citation>
    <scope>NUCLEOTIDE SEQUENCE [LARGE SCALE GENOMIC DNA]</scope>
    <source>
        <strain evidence="2">JHB</strain>
    </source>
</reference>
<organism evidence="1 2">
    <name type="scientific">Moorena producens (strain JHB)</name>
    <dbReference type="NCBI Taxonomy" id="1454205"/>
    <lineage>
        <taxon>Bacteria</taxon>
        <taxon>Bacillati</taxon>
        <taxon>Cyanobacteriota</taxon>
        <taxon>Cyanophyceae</taxon>
        <taxon>Coleofasciculales</taxon>
        <taxon>Coleofasciculaceae</taxon>
        <taxon>Moorena</taxon>
    </lineage>
</organism>
<sequence>MKPYPGFEEYKDDKKIVLSENRSKLTFFNPKQDQIRIIKVDGCAIRENKTLRCDYLLVPTNKVEIYVELKGSKIIHAVEQIESTIRLLSDNPQKIKKLCFVVSTRVPKLTTTIQQLKIKFRKHYNASFEVKTTPYTYDLSKITI</sequence>
<evidence type="ECO:0000313" key="2">
    <source>
        <dbReference type="Proteomes" id="UP000176944"/>
    </source>
</evidence>
<proteinExistence type="predicted"/>
<gene>
    <name evidence="1" type="ORF">BJP36_31440</name>
</gene>
<dbReference type="AlphaFoldDB" id="A0A1D9G823"/>